<comment type="caution">
    <text evidence="1">The sequence shown here is derived from an EMBL/GenBank/DDBJ whole genome shotgun (WGS) entry which is preliminary data.</text>
</comment>
<evidence type="ECO:0000313" key="2">
    <source>
        <dbReference type="Proteomes" id="UP001318321"/>
    </source>
</evidence>
<accession>A0ABX0PWM2</accession>
<dbReference type="EMBL" id="JAAQTO010000045">
    <property type="protein sequence ID" value="NIC06946.1"/>
    <property type="molecule type" value="Genomic_DNA"/>
</dbReference>
<evidence type="ECO:0000313" key="1">
    <source>
        <dbReference type="EMBL" id="NIC06946.1"/>
    </source>
</evidence>
<proteinExistence type="predicted"/>
<protein>
    <submittedName>
        <fullName evidence="1">Uncharacterized protein</fullName>
    </submittedName>
</protein>
<reference evidence="1 2" key="1">
    <citation type="submission" date="2020-03" db="EMBL/GenBank/DDBJ databases">
        <title>Identification of Halomonas strains.</title>
        <authorList>
            <person name="Xiao Z."/>
            <person name="Dong F."/>
            <person name="Wang Z."/>
            <person name="Zhao J.-Y."/>
        </authorList>
    </citation>
    <scope>NUCLEOTIDE SEQUENCE [LARGE SCALE GENOMIC DNA]</scope>
    <source>
        <strain evidence="1 2">DX6</strain>
    </source>
</reference>
<gene>
    <name evidence="1" type="ORF">HBJ55_16070</name>
</gene>
<dbReference type="Proteomes" id="UP001318321">
    <property type="component" value="Unassembled WGS sequence"/>
</dbReference>
<sequence>MLDVWKLSVMAFELWTTSFSTIVMRNGLWQTQSPTSARMLKENQRMVTEKLEAGMETGFEIQKAMLHMAFGQTAPWWITSRRTMTPYHRRSSANSRRLSRQR</sequence>
<keyword evidence="2" id="KW-1185">Reference proteome</keyword>
<organism evidence="1 2">
    <name type="scientific">Billgrantia bachuensis</name>
    <dbReference type="NCBI Taxonomy" id="2717286"/>
    <lineage>
        <taxon>Bacteria</taxon>
        <taxon>Pseudomonadati</taxon>
        <taxon>Pseudomonadota</taxon>
        <taxon>Gammaproteobacteria</taxon>
        <taxon>Oceanospirillales</taxon>
        <taxon>Halomonadaceae</taxon>
        <taxon>Billgrantia</taxon>
    </lineage>
</organism>
<name>A0ABX0PWM2_9GAMM</name>